<organism evidence="1 2">
    <name type="scientific">Entomophthora muscae</name>
    <dbReference type="NCBI Taxonomy" id="34485"/>
    <lineage>
        <taxon>Eukaryota</taxon>
        <taxon>Fungi</taxon>
        <taxon>Fungi incertae sedis</taxon>
        <taxon>Zoopagomycota</taxon>
        <taxon>Entomophthoromycotina</taxon>
        <taxon>Entomophthoromycetes</taxon>
        <taxon>Entomophthorales</taxon>
        <taxon>Entomophthoraceae</taxon>
        <taxon>Entomophthora</taxon>
    </lineage>
</organism>
<name>A0ACC2SBG0_9FUNG</name>
<proteinExistence type="predicted"/>
<dbReference type="EMBL" id="QTSX02005681">
    <property type="protein sequence ID" value="KAJ9059591.1"/>
    <property type="molecule type" value="Genomic_DNA"/>
</dbReference>
<reference evidence="1" key="1">
    <citation type="submission" date="2022-04" db="EMBL/GenBank/DDBJ databases">
        <title>Genome of the entomopathogenic fungus Entomophthora muscae.</title>
        <authorList>
            <person name="Elya C."/>
            <person name="Lovett B.R."/>
            <person name="Lee E."/>
            <person name="Macias A.M."/>
            <person name="Hajek A.E."/>
            <person name="De Bivort B.L."/>
            <person name="Kasson M.T."/>
            <person name="De Fine Licht H.H."/>
            <person name="Stajich J.E."/>
        </authorList>
    </citation>
    <scope>NUCLEOTIDE SEQUENCE</scope>
    <source>
        <strain evidence="1">Berkeley</strain>
    </source>
</reference>
<keyword evidence="2" id="KW-1185">Reference proteome</keyword>
<evidence type="ECO:0000313" key="1">
    <source>
        <dbReference type="EMBL" id="KAJ9059591.1"/>
    </source>
</evidence>
<comment type="caution">
    <text evidence="1">The sequence shown here is derived from an EMBL/GenBank/DDBJ whole genome shotgun (WGS) entry which is preliminary data.</text>
</comment>
<sequence length="138" mass="15747">MSLPNGWRDYKVGQDVPPGLVTYNNVLVPIDQYNTLKAHRLFPTTPTTTAPMQPQIPNIMFQYLHTAEIGAFARLHRENAFLWINSTESKFEQVEYHQRLWVSEIALSITGTMGFLSTSPQSVSWIVARDWLEGVVIL</sequence>
<protein>
    <submittedName>
        <fullName evidence="1">Uncharacterized protein</fullName>
    </submittedName>
</protein>
<evidence type="ECO:0000313" key="2">
    <source>
        <dbReference type="Proteomes" id="UP001165960"/>
    </source>
</evidence>
<dbReference type="Proteomes" id="UP001165960">
    <property type="component" value="Unassembled WGS sequence"/>
</dbReference>
<accession>A0ACC2SBG0</accession>
<gene>
    <name evidence="1" type="ORF">DSO57_1000552</name>
</gene>